<evidence type="ECO:0000259" key="7">
    <source>
        <dbReference type="Pfam" id="PF00814"/>
    </source>
</evidence>
<dbReference type="GO" id="GO:0061711">
    <property type="term" value="F:tRNA N(6)-L-threonylcarbamoyladenine synthase activity"/>
    <property type="evidence" value="ECO:0007669"/>
    <property type="project" value="UniProtKB-EC"/>
</dbReference>
<dbReference type="GO" id="GO:0005739">
    <property type="term" value="C:mitochondrion"/>
    <property type="evidence" value="ECO:0007669"/>
    <property type="project" value="TreeGrafter"/>
</dbReference>
<evidence type="ECO:0000256" key="3">
    <source>
        <dbReference type="ARBA" id="ARBA00022694"/>
    </source>
</evidence>
<dbReference type="CDD" id="cd24134">
    <property type="entry name" value="ASKHA_NBD_OSGEPL1_QRI7_euk"/>
    <property type="match status" value="1"/>
</dbReference>
<evidence type="ECO:0000256" key="4">
    <source>
        <dbReference type="ARBA" id="ARBA00022723"/>
    </source>
</evidence>
<protein>
    <recommendedName>
        <fullName evidence="1">N(6)-L-threonylcarbamoyladenine synthase</fullName>
        <ecNumber evidence="1">2.3.1.234</ecNumber>
    </recommendedName>
</protein>
<feature type="domain" description="Gcp-like" evidence="7">
    <location>
        <begin position="40"/>
        <end position="274"/>
    </location>
</feature>
<evidence type="ECO:0000256" key="5">
    <source>
        <dbReference type="ARBA" id="ARBA00023315"/>
    </source>
</evidence>
<dbReference type="Gene3D" id="3.30.420.40">
    <property type="match status" value="2"/>
</dbReference>
<dbReference type="STRING" id="307972.A0A2G8JZX6"/>
<dbReference type="PANTHER" id="PTHR11735:SF6">
    <property type="entry name" value="TRNA N6-ADENOSINE THREONYLCARBAMOYLTRANSFERASE, MITOCHONDRIAL"/>
    <property type="match status" value="1"/>
</dbReference>
<dbReference type="SUPFAM" id="SSF53067">
    <property type="entry name" value="Actin-like ATPase domain"/>
    <property type="match status" value="2"/>
</dbReference>
<dbReference type="PRINTS" id="PR00789">
    <property type="entry name" value="OSIALOPTASE"/>
</dbReference>
<dbReference type="GO" id="GO:0008033">
    <property type="term" value="P:tRNA processing"/>
    <property type="evidence" value="ECO:0007669"/>
    <property type="project" value="UniProtKB-KW"/>
</dbReference>
<dbReference type="Proteomes" id="UP000230750">
    <property type="component" value="Unassembled WGS sequence"/>
</dbReference>
<reference evidence="8 9" key="1">
    <citation type="journal article" date="2017" name="PLoS Biol.">
        <title>The sea cucumber genome provides insights into morphological evolution and visceral regeneration.</title>
        <authorList>
            <person name="Zhang X."/>
            <person name="Sun L."/>
            <person name="Yuan J."/>
            <person name="Sun Y."/>
            <person name="Gao Y."/>
            <person name="Zhang L."/>
            <person name="Li S."/>
            <person name="Dai H."/>
            <person name="Hamel J.F."/>
            <person name="Liu C."/>
            <person name="Yu Y."/>
            <person name="Liu S."/>
            <person name="Lin W."/>
            <person name="Guo K."/>
            <person name="Jin S."/>
            <person name="Xu P."/>
            <person name="Storey K.B."/>
            <person name="Huan P."/>
            <person name="Zhang T."/>
            <person name="Zhou Y."/>
            <person name="Zhang J."/>
            <person name="Lin C."/>
            <person name="Li X."/>
            <person name="Xing L."/>
            <person name="Huo D."/>
            <person name="Sun M."/>
            <person name="Wang L."/>
            <person name="Mercier A."/>
            <person name="Li F."/>
            <person name="Yang H."/>
            <person name="Xiang J."/>
        </authorList>
    </citation>
    <scope>NUCLEOTIDE SEQUENCE [LARGE SCALE GENOMIC DNA]</scope>
    <source>
        <strain evidence="8">Shaxun</strain>
        <tissue evidence="8">Muscle</tissue>
    </source>
</reference>
<evidence type="ECO:0000256" key="6">
    <source>
        <dbReference type="ARBA" id="ARBA00048117"/>
    </source>
</evidence>
<dbReference type="GO" id="GO:0046872">
    <property type="term" value="F:metal ion binding"/>
    <property type="evidence" value="ECO:0007669"/>
    <property type="project" value="UniProtKB-KW"/>
</dbReference>
<dbReference type="InterPro" id="IPR000905">
    <property type="entry name" value="Gcp-like_dom"/>
</dbReference>
<evidence type="ECO:0000256" key="1">
    <source>
        <dbReference type="ARBA" id="ARBA00012156"/>
    </source>
</evidence>
<keyword evidence="9" id="KW-1185">Reference proteome</keyword>
<evidence type="ECO:0000313" key="8">
    <source>
        <dbReference type="EMBL" id="PIK41255.1"/>
    </source>
</evidence>
<dbReference type="PANTHER" id="PTHR11735">
    <property type="entry name" value="TRNA N6-ADENOSINE THREONYLCARBAMOYLTRANSFERASE"/>
    <property type="match status" value="1"/>
</dbReference>
<proteinExistence type="predicted"/>
<dbReference type="Pfam" id="PF00814">
    <property type="entry name" value="TsaD"/>
    <property type="match status" value="1"/>
</dbReference>
<dbReference type="AlphaFoldDB" id="A0A2G8JZX6"/>
<keyword evidence="4" id="KW-0479">Metal-binding</keyword>
<dbReference type="InterPro" id="IPR017861">
    <property type="entry name" value="KAE1/TsaD"/>
</dbReference>
<keyword evidence="2 8" id="KW-0808">Transferase</keyword>
<name>A0A2G8JZX6_STIJA</name>
<gene>
    <name evidence="8" type="ORF">BSL78_21894</name>
</gene>
<dbReference type="EC" id="2.3.1.234" evidence="1"/>
<organism evidence="8 9">
    <name type="scientific">Stichopus japonicus</name>
    <name type="common">Sea cucumber</name>
    <dbReference type="NCBI Taxonomy" id="307972"/>
    <lineage>
        <taxon>Eukaryota</taxon>
        <taxon>Metazoa</taxon>
        <taxon>Echinodermata</taxon>
        <taxon>Eleutherozoa</taxon>
        <taxon>Echinozoa</taxon>
        <taxon>Holothuroidea</taxon>
        <taxon>Aspidochirotacea</taxon>
        <taxon>Aspidochirotida</taxon>
        <taxon>Stichopodidae</taxon>
        <taxon>Apostichopus</taxon>
    </lineage>
</organism>
<comment type="caution">
    <text evidence="8">The sequence shown here is derived from an EMBL/GenBank/DDBJ whole genome shotgun (WGS) entry which is preliminary data.</text>
</comment>
<comment type="catalytic activity">
    <reaction evidence="6">
        <text>L-threonylcarbamoyladenylate + adenosine(37) in tRNA = N(6)-L-threonylcarbamoyladenosine(37) in tRNA + AMP + H(+)</text>
        <dbReference type="Rhea" id="RHEA:37059"/>
        <dbReference type="Rhea" id="RHEA-COMP:10162"/>
        <dbReference type="Rhea" id="RHEA-COMP:10163"/>
        <dbReference type="ChEBI" id="CHEBI:15378"/>
        <dbReference type="ChEBI" id="CHEBI:73682"/>
        <dbReference type="ChEBI" id="CHEBI:74411"/>
        <dbReference type="ChEBI" id="CHEBI:74418"/>
        <dbReference type="ChEBI" id="CHEBI:456215"/>
        <dbReference type="EC" id="2.3.1.234"/>
    </reaction>
</comment>
<evidence type="ECO:0000256" key="2">
    <source>
        <dbReference type="ARBA" id="ARBA00022679"/>
    </source>
</evidence>
<accession>A0A2G8JZX6</accession>
<keyword evidence="3" id="KW-0819">tRNA processing</keyword>
<keyword evidence="5" id="KW-0012">Acyltransferase</keyword>
<evidence type="ECO:0000313" key="9">
    <source>
        <dbReference type="Proteomes" id="UP000230750"/>
    </source>
</evidence>
<dbReference type="EMBL" id="MRZV01001036">
    <property type="protein sequence ID" value="PIK41255.1"/>
    <property type="molecule type" value="Genomic_DNA"/>
</dbReference>
<dbReference type="OrthoDB" id="10259622at2759"/>
<dbReference type="InterPro" id="IPR043129">
    <property type="entry name" value="ATPase_NBD"/>
</dbReference>
<sequence length="298" mass="32589">MALQVGLLAKQSNDTDLASFQQQDKKPCASLIALSKHIQHDLSAVATTTRPGLALCLQVGLDYTKQLVGETGLLFIPVHHMEAHALTARMVDNSLSFPFLVLLVSGGHCILALARNVGDFVILGETLDGAPGEAFDKIARRLKLQEHPQCKGMSGGQAIETLAKEGNIHLLDGKHLFRMQRKDCNFSFIGFKQAVFRLIQEEEKLQGTSNILENVCDICASVQHHITRHLVVSGGVASNGYIRHALSRLCDHTSYKLVCPPPKLCTDNGIMVAWAGMEHLKLGTGLADNPQEVRFEPR</sequence>